<dbReference type="EMBL" id="FP929052">
    <property type="protein sequence ID" value="CBL17390.1"/>
    <property type="molecule type" value="Genomic_DNA"/>
</dbReference>
<dbReference type="PANTHER" id="PTHR34504:SF2">
    <property type="entry name" value="UPF0150 PROTEIN SSL0259"/>
    <property type="match status" value="1"/>
</dbReference>
<name>D4LCP5_RUMC1</name>
<gene>
    <name evidence="2" type="ordered locus">RUM_12580</name>
</gene>
<reference evidence="2" key="1">
    <citation type="submission" date="2010-03" db="EMBL/GenBank/DDBJ databases">
        <title>The genome sequence of Ruminococcus sp. 18P13.</title>
        <authorList>
            <consortium name="metaHIT consortium -- http://www.metahit.eu/"/>
            <person name="Pajon A."/>
            <person name="Turner K."/>
            <person name="Parkhill J."/>
            <person name="Bernalier A."/>
        </authorList>
    </citation>
    <scope>NUCLEOTIDE SEQUENCE [LARGE SCALE GENOMIC DNA]</scope>
    <source>
        <strain evidence="2">Type strain: 18P13</strain>
    </source>
</reference>
<evidence type="ECO:0000313" key="3">
    <source>
        <dbReference type="Proteomes" id="UP000007054"/>
    </source>
</evidence>
<evidence type="ECO:0000259" key="1">
    <source>
        <dbReference type="Pfam" id="PF15919"/>
    </source>
</evidence>
<dbReference type="HOGENOM" id="CLU_114047_0_2_9"/>
<keyword evidence="3" id="KW-1185">Reference proteome</keyword>
<feature type="domain" description="HicB-like antitoxin of toxin-antitoxin system" evidence="1">
    <location>
        <begin position="9"/>
        <end position="122"/>
    </location>
</feature>
<dbReference type="PATRIC" id="fig|213810.4.peg.1153"/>
<dbReference type="SUPFAM" id="SSF143100">
    <property type="entry name" value="TTHA1013/TTHA0281-like"/>
    <property type="match status" value="1"/>
</dbReference>
<dbReference type="InterPro" id="IPR031807">
    <property type="entry name" value="HicB-like"/>
</dbReference>
<dbReference type="Proteomes" id="UP000007054">
    <property type="component" value="Chromosome"/>
</dbReference>
<sequence length="133" mass="15002">MKDHYVFPAIFEQEDKGISIEFPDLPGCLPCAGDLETALSNAKEAMLLHLFGMEEDGEEIPEPTPFDQIQVGKHQTLVLVEAYMPPFRAKQHKRFIKKTLSLPSWINAEAEHAGINFSAVLQEALVEKLRLQK</sequence>
<dbReference type="Pfam" id="PF15919">
    <property type="entry name" value="HicB_lk_antitox"/>
    <property type="match status" value="1"/>
</dbReference>
<dbReference type="KEGG" id="rch:RUM_12580"/>
<dbReference type="InterPro" id="IPR051404">
    <property type="entry name" value="TA_system_antitoxin"/>
</dbReference>
<reference evidence="2" key="2">
    <citation type="submission" date="2010-03" db="EMBL/GenBank/DDBJ databases">
        <authorList>
            <person name="Pajon A."/>
        </authorList>
    </citation>
    <scope>NUCLEOTIDE SEQUENCE</scope>
    <source>
        <strain evidence="2">Type strain: 18P13</strain>
    </source>
</reference>
<proteinExistence type="predicted"/>
<dbReference type="InterPro" id="IPR035069">
    <property type="entry name" value="TTHA1013/TTHA0281-like"/>
</dbReference>
<dbReference type="RefSeq" id="WP_015558297.1">
    <property type="nucleotide sequence ID" value="NC_021039.1"/>
</dbReference>
<accession>D4LCP5</accession>
<dbReference type="GeneID" id="83155993"/>
<evidence type="ECO:0000313" key="2">
    <source>
        <dbReference type="EMBL" id="CBL17390.1"/>
    </source>
</evidence>
<organism evidence="2 3">
    <name type="scientific">Ruminococcus champanellensis (strain DSM 18848 / JCM 17042 / KCTC 15320 / 18P13)</name>
    <dbReference type="NCBI Taxonomy" id="213810"/>
    <lineage>
        <taxon>Bacteria</taxon>
        <taxon>Bacillati</taxon>
        <taxon>Bacillota</taxon>
        <taxon>Clostridia</taxon>
        <taxon>Eubacteriales</taxon>
        <taxon>Oscillospiraceae</taxon>
        <taxon>Ruminococcus</taxon>
    </lineage>
</organism>
<protein>
    <submittedName>
        <fullName evidence="2">Uncharacterized conserved protein</fullName>
    </submittedName>
</protein>
<dbReference type="AlphaFoldDB" id="D4LCP5"/>
<dbReference type="BioCyc" id="RCHA213810:RUM_RS06075-MONOMER"/>
<dbReference type="PANTHER" id="PTHR34504">
    <property type="entry name" value="ANTITOXIN HICB"/>
    <property type="match status" value="1"/>
</dbReference>
<dbReference type="Gene3D" id="3.30.160.250">
    <property type="match status" value="1"/>
</dbReference>